<sequence length="943" mass="102601">MSGHLRFAVLGPVRAWRGDRELKLGPPQQRAVLAVLLLRENAQVSVPEIIDALWVEDMPSSAEHVVRSYIYRLRKVLGDASEAGSSVIGSVGHGYLLTTGPGSLDVATFREGLSTAQEASRSGEYAKAVLLLDDALGLWRGSALAGVPGEFAESQRVHLDQLRLTALEAKAVAQVEAGAYGDAEVLLDQLTTEHPLNERFRELRMLALYRHGRQSDALTVYRQTQELLAEELGVDPGPALRALHERILRGDPTLVPSRPVVVAAAPAAEEPVVEIEGAVRPVQLPAGLRGFVGRQGELQRAEGLLSCEDTGEMQSVVVVTGMAGVGKTTFALHWAHRIADRFPDGQIYLNLRGFDPARPTLTVQEALMALFDSLGVRASHLPDDVDRQAAYLRSLVAGKRLLILLDNVRDAEQVRPLLPGGSTCLVIVTSRNQLRSLSVHDGADLIELDVLSSQDALHLLDRRLGPAHPQDSTELAEIAERCGRLPLAIAVVAARVATAPHFSLSAALAELRDQQGVLDAFMDVDAVVDVRSVFSWSVQALSEPAAELFQLMALHRAMSCDESAAASLIGRPLPLVRRLLGELLTANLIFAGEPGRYMYHDLVRLYAAELAAGLPADQRRSAIHRLLDHYAISAQNADFTINPHRPQVDPIEPQPGVVVLESTSYEQAFGWFATEHEPLLSAMSLAVDEGFDEHVWRLARVLDTFLYRTGRWRQSLASDETGLAAADRLGDRVLQARFHNSLGRGHVRLKQYDEAHAHLVRAISMYEEEGETDRAANGYATLATLASDRGDAHEAIRLYRQALELTGDPVIRAMAINNLGNAYSNLGDHGQALTLCLESLRLWGEVGDRHGEANTWDSVGHAHHMLGHHTKAARAYRHAIATFAELGDQVNQATTLINLGDSLISADDPAGARDAWTQALELLAGLDDAAAAKVRDRLSDHLT</sequence>
<dbReference type="SUPFAM" id="SSF52540">
    <property type="entry name" value="P-loop containing nucleoside triphosphate hydrolases"/>
    <property type="match status" value="1"/>
</dbReference>
<name>A0ABN2AZA8_9ACTN</name>
<dbReference type="Gene3D" id="1.10.8.430">
    <property type="entry name" value="Helical domain of apoptotic protease-activating factors"/>
    <property type="match status" value="1"/>
</dbReference>
<evidence type="ECO:0000313" key="10">
    <source>
        <dbReference type="Proteomes" id="UP001500363"/>
    </source>
</evidence>
<dbReference type="RefSeq" id="WP_344175311.1">
    <property type="nucleotide sequence ID" value="NZ_BAAANC010000002.1"/>
</dbReference>
<dbReference type="InterPro" id="IPR027417">
    <property type="entry name" value="P-loop_NTPase"/>
</dbReference>
<dbReference type="Proteomes" id="UP001500363">
    <property type="component" value="Unassembled WGS sequence"/>
</dbReference>
<dbReference type="InterPro" id="IPR001867">
    <property type="entry name" value="OmpR/PhoB-type_DNA-bd"/>
</dbReference>
<evidence type="ECO:0000259" key="8">
    <source>
        <dbReference type="PROSITE" id="PS51755"/>
    </source>
</evidence>
<protein>
    <submittedName>
        <fullName evidence="9">BTAD domain-containing putative transcriptional regulator</fullName>
    </submittedName>
</protein>
<comment type="similarity">
    <text evidence="1">Belongs to the AfsR/DnrI/RedD regulatory family.</text>
</comment>
<evidence type="ECO:0000256" key="7">
    <source>
        <dbReference type="PROSITE-ProRule" id="PRU01091"/>
    </source>
</evidence>
<evidence type="ECO:0000256" key="2">
    <source>
        <dbReference type="ARBA" id="ARBA00022737"/>
    </source>
</evidence>
<evidence type="ECO:0000256" key="1">
    <source>
        <dbReference type="ARBA" id="ARBA00005820"/>
    </source>
</evidence>
<dbReference type="SMART" id="SM01043">
    <property type="entry name" value="BTAD"/>
    <property type="match status" value="1"/>
</dbReference>
<feature type="domain" description="OmpR/PhoB-type" evidence="8">
    <location>
        <begin position="1"/>
        <end position="99"/>
    </location>
</feature>
<dbReference type="InterPro" id="IPR019734">
    <property type="entry name" value="TPR_rpt"/>
</dbReference>
<dbReference type="CDD" id="cd00383">
    <property type="entry name" value="trans_reg_C"/>
    <property type="match status" value="1"/>
</dbReference>
<dbReference type="InterPro" id="IPR005158">
    <property type="entry name" value="BTAD"/>
</dbReference>
<evidence type="ECO:0000256" key="3">
    <source>
        <dbReference type="ARBA" id="ARBA00023015"/>
    </source>
</evidence>
<evidence type="ECO:0000256" key="4">
    <source>
        <dbReference type="ARBA" id="ARBA00023125"/>
    </source>
</evidence>
<reference evidence="9 10" key="1">
    <citation type="journal article" date="2019" name="Int. J. Syst. Evol. Microbiol.">
        <title>The Global Catalogue of Microorganisms (GCM) 10K type strain sequencing project: providing services to taxonomists for standard genome sequencing and annotation.</title>
        <authorList>
            <consortium name="The Broad Institute Genomics Platform"/>
            <consortium name="The Broad Institute Genome Sequencing Center for Infectious Disease"/>
            <person name="Wu L."/>
            <person name="Ma J."/>
        </authorList>
    </citation>
    <scope>NUCLEOTIDE SEQUENCE [LARGE SCALE GENOMIC DNA]</scope>
    <source>
        <strain evidence="9 10">JCM 14303</strain>
    </source>
</reference>
<dbReference type="Pfam" id="PF00931">
    <property type="entry name" value="NB-ARC"/>
    <property type="match status" value="1"/>
</dbReference>
<proteinExistence type="inferred from homology"/>
<dbReference type="SMART" id="SM00862">
    <property type="entry name" value="Trans_reg_C"/>
    <property type="match status" value="1"/>
</dbReference>
<dbReference type="InterPro" id="IPR016032">
    <property type="entry name" value="Sig_transdc_resp-reg_C-effctor"/>
</dbReference>
<dbReference type="PANTHER" id="PTHR35807">
    <property type="entry name" value="TRANSCRIPTIONAL REGULATOR REDD-RELATED"/>
    <property type="match status" value="1"/>
</dbReference>
<gene>
    <name evidence="9" type="ORF">GCM10009741_35900</name>
</gene>
<feature type="repeat" description="TPR" evidence="6">
    <location>
        <begin position="776"/>
        <end position="809"/>
    </location>
</feature>
<comment type="caution">
    <text evidence="9">The sequence shown here is derived from an EMBL/GenBank/DDBJ whole genome shotgun (WGS) entry which is preliminary data.</text>
</comment>
<dbReference type="Gene3D" id="1.10.10.10">
    <property type="entry name" value="Winged helix-like DNA-binding domain superfamily/Winged helix DNA-binding domain"/>
    <property type="match status" value="1"/>
</dbReference>
<evidence type="ECO:0000256" key="5">
    <source>
        <dbReference type="ARBA" id="ARBA00023163"/>
    </source>
</evidence>
<evidence type="ECO:0000313" key="9">
    <source>
        <dbReference type="EMBL" id="GAA1530733.1"/>
    </source>
</evidence>
<dbReference type="Pfam" id="PF03704">
    <property type="entry name" value="BTAD"/>
    <property type="match status" value="1"/>
</dbReference>
<keyword evidence="2" id="KW-0677">Repeat</keyword>
<keyword evidence="3" id="KW-0805">Transcription regulation</keyword>
<keyword evidence="4 7" id="KW-0238">DNA-binding</keyword>
<dbReference type="Gene3D" id="3.40.50.300">
    <property type="entry name" value="P-loop containing nucleotide triphosphate hydrolases"/>
    <property type="match status" value="1"/>
</dbReference>
<organism evidence="9 10">
    <name type="scientific">Kribbella lupini</name>
    <dbReference type="NCBI Taxonomy" id="291602"/>
    <lineage>
        <taxon>Bacteria</taxon>
        <taxon>Bacillati</taxon>
        <taxon>Actinomycetota</taxon>
        <taxon>Actinomycetes</taxon>
        <taxon>Propionibacteriales</taxon>
        <taxon>Kribbellaceae</taxon>
        <taxon>Kribbella</taxon>
    </lineage>
</organism>
<keyword evidence="5" id="KW-0804">Transcription</keyword>
<dbReference type="InterPro" id="IPR002182">
    <property type="entry name" value="NB-ARC"/>
</dbReference>
<dbReference type="PANTHER" id="PTHR35807:SF1">
    <property type="entry name" value="TRANSCRIPTIONAL REGULATOR REDD"/>
    <property type="match status" value="1"/>
</dbReference>
<dbReference type="SUPFAM" id="SSF46894">
    <property type="entry name" value="C-terminal effector domain of the bipartite response regulators"/>
    <property type="match status" value="1"/>
</dbReference>
<dbReference type="InterPro" id="IPR051677">
    <property type="entry name" value="AfsR-DnrI-RedD_regulator"/>
</dbReference>
<dbReference type="CDD" id="cd15831">
    <property type="entry name" value="BTAD"/>
    <property type="match status" value="1"/>
</dbReference>
<dbReference type="Gene3D" id="1.25.40.10">
    <property type="entry name" value="Tetratricopeptide repeat domain"/>
    <property type="match status" value="2"/>
</dbReference>
<dbReference type="Pfam" id="PF13424">
    <property type="entry name" value="TPR_12"/>
    <property type="match status" value="1"/>
</dbReference>
<dbReference type="PRINTS" id="PR00364">
    <property type="entry name" value="DISEASERSIST"/>
</dbReference>
<dbReference type="PROSITE" id="PS51755">
    <property type="entry name" value="OMPR_PHOB"/>
    <property type="match status" value="1"/>
</dbReference>
<accession>A0ABN2AZA8</accession>
<dbReference type="SUPFAM" id="SSF48452">
    <property type="entry name" value="TPR-like"/>
    <property type="match status" value="3"/>
</dbReference>
<feature type="DNA-binding region" description="OmpR/PhoB-type" evidence="7">
    <location>
        <begin position="1"/>
        <end position="99"/>
    </location>
</feature>
<dbReference type="SMART" id="SM00028">
    <property type="entry name" value="TPR"/>
    <property type="match status" value="5"/>
</dbReference>
<dbReference type="InterPro" id="IPR036388">
    <property type="entry name" value="WH-like_DNA-bd_sf"/>
</dbReference>
<dbReference type="PROSITE" id="PS50005">
    <property type="entry name" value="TPR"/>
    <property type="match status" value="1"/>
</dbReference>
<dbReference type="InterPro" id="IPR042197">
    <property type="entry name" value="Apaf_helical"/>
</dbReference>
<dbReference type="EMBL" id="BAAANC010000002">
    <property type="protein sequence ID" value="GAA1530733.1"/>
    <property type="molecule type" value="Genomic_DNA"/>
</dbReference>
<dbReference type="Pfam" id="PF00486">
    <property type="entry name" value="Trans_reg_C"/>
    <property type="match status" value="1"/>
</dbReference>
<keyword evidence="10" id="KW-1185">Reference proteome</keyword>
<dbReference type="InterPro" id="IPR011990">
    <property type="entry name" value="TPR-like_helical_dom_sf"/>
</dbReference>
<evidence type="ECO:0000256" key="6">
    <source>
        <dbReference type="PROSITE-ProRule" id="PRU00339"/>
    </source>
</evidence>
<keyword evidence="6" id="KW-0802">TPR repeat</keyword>